<name>A0A975CZS3_9SPHN</name>
<gene>
    <name evidence="1" type="ORF">HRJ34_13890</name>
</gene>
<dbReference type="EMBL" id="CP059319">
    <property type="protein sequence ID" value="QTH19481.1"/>
    <property type="molecule type" value="Genomic_DNA"/>
</dbReference>
<proteinExistence type="predicted"/>
<dbReference type="InterPro" id="IPR027599">
    <property type="entry name" value="PqqD-rel_X"/>
</dbReference>
<organism evidence="1 2">
    <name type="scientific">Rhizorhabdus wittichii</name>
    <dbReference type="NCBI Taxonomy" id="160791"/>
    <lineage>
        <taxon>Bacteria</taxon>
        <taxon>Pseudomonadati</taxon>
        <taxon>Pseudomonadota</taxon>
        <taxon>Alphaproteobacteria</taxon>
        <taxon>Sphingomonadales</taxon>
        <taxon>Sphingomonadaceae</taxon>
        <taxon>Rhizorhabdus</taxon>
    </lineage>
</organism>
<accession>A0A975CZS3</accession>
<dbReference type="NCBIfam" id="TIGR04353">
    <property type="entry name" value="PqqD_rel_X"/>
    <property type="match status" value="1"/>
</dbReference>
<dbReference type="Proteomes" id="UP000664914">
    <property type="component" value="Chromosome"/>
</dbReference>
<evidence type="ECO:0000313" key="1">
    <source>
        <dbReference type="EMBL" id="QTH19481.1"/>
    </source>
</evidence>
<dbReference type="RefSeq" id="WP_030091621.1">
    <property type="nucleotide sequence ID" value="NZ_CP059319.1"/>
</dbReference>
<dbReference type="AlphaFoldDB" id="A0A975CZS3"/>
<sequence>MTIPTYRSDFPQDCRTHPIDGLTLVFHRPSGATHFLDSPLPEMLALLAAAPMDAARLTAELCATLGLPEDDEARAVVEARLADLVAIGLVQPG</sequence>
<evidence type="ECO:0000313" key="2">
    <source>
        <dbReference type="Proteomes" id="UP000664914"/>
    </source>
</evidence>
<reference evidence="1" key="2">
    <citation type="submission" date="2021-04" db="EMBL/GenBank/DDBJ databases">
        <title>Isolation and genomic analysis of the ibuprofen-degrading bacterium Sphingomonas strain MPO218.</title>
        <authorList>
            <person name="Aulestia M."/>
            <person name="Flores A."/>
            <person name="Mangas E.L."/>
            <person name="Perez-Pulido A.J."/>
            <person name="Santero E."/>
            <person name="Camacho E.M."/>
        </authorList>
    </citation>
    <scope>NUCLEOTIDE SEQUENCE</scope>
    <source>
        <strain evidence="1">MPO218</strain>
    </source>
</reference>
<reference evidence="1" key="1">
    <citation type="submission" date="2020-07" db="EMBL/GenBank/DDBJ databases">
        <authorList>
            <person name="Camacho E."/>
        </authorList>
    </citation>
    <scope>NUCLEOTIDE SEQUENCE</scope>
    <source>
        <strain evidence="1">MPO218</strain>
    </source>
</reference>
<protein>
    <submittedName>
        <fullName evidence="1">HPr-rel-A system PqqD family peptide chaperone</fullName>
    </submittedName>
</protein>